<dbReference type="Pfam" id="PF18291">
    <property type="entry name" value="HU-HIG"/>
    <property type="match status" value="1"/>
</dbReference>
<name>E2NEU8_9BACE</name>
<gene>
    <name evidence="2" type="ORF">BACCELL_02818</name>
</gene>
<sequence>MGYFSAGLKGRPVMDPKEIHAQTIFFGKVHFRVSPDFRKRCAGFVERAKYGFRKSAELGGAERYRRLLVFLETHPFITRKDYSSITGLLKNKALNDLNLLVEKGYLSTIGRGSHKVYVRGESQEIKSENA</sequence>
<dbReference type="Proteomes" id="UP000003711">
    <property type="component" value="Unassembled WGS sequence"/>
</dbReference>
<feature type="domain" description="HU" evidence="1">
    <location>
        <begin position="1"/>
        <end position="43"/>
    </location>
</feature>
<evidence type="ECO:0000313" key="2">
    <source>
        <dbReference type="EMBL" id="EEF89565.1"/>
    </source>
</evidence>
<dbReference type="InterPro" id="IPR041607">
    <property type="entry name" value="HU-HIG"/>
</dbReference>
<dbReference type="HOGENOM" id="CLU_2116045_0_0_10"/>
<dbReference type="AlphaFoldDB" id="E2NEU8"/>
<evidence type="ECO:0000259" key="1">
    <source>
        <dbReference type="Pfam" id="PF18291"/>
    </source>
</evidence>
<reference evidence="2 3" key="2">
    <citation type="submission" date="2009-01" db="EMBL/GenBank/DDBJ databases">
        <title>Draft genome sequence of Bacteroides cellulosilyticus (DSM 14838).</title>
        <authorList>
            <person name="Sudarsanam P."/>
            <person name="Ley R."/>
            <person name="Guruge J."/>
            <person name="Turnbaugh P.J."/>
            <person name="Mahowald M."/>
            <person name="Liep D."/>
            <person name="Gordon J."/>
        </authorList>
    </citation>
    <scope>NUCLEOTIDE SEQUENCE [LARGE SCALE GENOMIC DNA]</scope>
    <source>
        <strain evidence="2 3">DSM 14838</strain>
    </source>
</reference>
<dbReference type="EMBL" id="ACCH01000198">
    <property type="protein sequence ID" value="EEF89565.1"/>
    <property type="molecule type" value="Genomic_DNA"/>
</dbReference>
<organism evidence="2 3">
    <name type="scientific">Bacteroides cellulosilyticus DSM 14838</name>
    <dbReference type="NCBI Taxonomy" id="537012"/>
    <lineage>
        <taxon>Bacteria</taxon>
        <taxon>Pseudomonadati</taxon>
        <taxon>Bacteroidota</taxon>
        <taxon>Bacteroidia</taxon>
        <taxon>Bacteroidales</taxon>
        <taxon>Bacteroidaceae</taxon>
        <taxon>Bacteroides</taxon>
    </lineage>
</organism>
<evidence type="ECO:0000313" key="3">
    <source>
        <dbReference type="Proteomes" id="UP000003711"/>
    </source>
</evidence>
<comment type="caution">
    <text evidence="2">The sequence shown here is derived from an EMBL/GenBank/DDBJ whole genome shotgun (WGS) entry which is preliminary data.</text>
</comment>
<proteinExistence type="predicted"/>
<accession>E2NEU8</accession>
<protein>
    <recommendedName>
        <fullName evidence="1">HU domain-containing protein</fullName>
    </recommendedName>
</protein>
<reference evidence="2 3" key="1">
    <citation type="submission" date="2008-12" db="EMBL/GenBank/DDBJ databases">
        <authorList>
            <person name="Fulton L."/>
            <person name="Clifton S."/>
            <person name="Fulton B."/>
            <person name="Xu J."/>
            <person name="Minx P."/>
            <person name="Pepin K.H."/>
            <person name="Johnson M."/>
            <person name="Bhonagiri V."/>
            <person name="Nash W.E."/>
            <person name="Mardis E.R."/>
            <person name="Wilson R.K."/>
        </authorList>
    </citation>
    <scope>NUCLEOTIDE SEQUENCE [LARGE SCALE GENOMIC DNA]</scope>
    <source>
        <strain evidence="2 3">DSM 14838</strain>
    </source>
</reference>